<dbReference type="InterPro" id="IPR051681">
    <property type="entry name" value="Ser/Thr_Kinases-Pseudokinases"/>
</dbReference>
<dbReference type="OrthoDB" id="2384430at2759"/>
<dbReference type="InterPro" id="IPR001245">
    <property type="entry name" value="Ser-Thr/Tyr_kinase_cat_dom"/>
</dbReference>
<dbReference type="SUPFAM" id="SSF81901">
    <property type="entry name" value="HCP-like"/>
    <property type="match status" value="1"/>
</dbReference>
<dbReference type="PROSITE" id="PS00109">
    <property type="entry name" value="PROTEIN_KINASE_TYR"/>
    <property type="match status" value="1"/>
</dbReference>
<dbReference type="SMART" id="SM00671">
    <property type="entry name" value="SEL1"/>
    <property type="match status" value="2"/>
</dbReference>
<dbReference type="Pfam" id="PF07714">
    <property type="entry name" value="PK_Tyr_Ser-Thr"/>
    <property type="match status" value="1"/>
</dbReference>
<dbReference type="PANTHER" id="PTHR44329">
    <property type="entry name" value="SERINE/THREONINE-PROTEIN KINASE TNNI3K-RELATED"/>
    <property type="match status" value="1"/>
</dbReference>
<dbReference type="InterPro" id="IPR059179">
    <property type="entry name" value="MLKL-like_MCAfunc"/>
</dbReference>
<reference evidence="4 5" key="1">
    <citation type="submission" date="2018-08" db="EMBL/GenBank/DDBJ databases">
        <title>Genome and evolution of the arbuscular mycorrhizal fungus Diversispora epigaea (formerly Glomus versiforme) and its bacterial endosymbionts.</title>
        <authorList>
            <person name="Sun X."/>
            <person name="Fei Z."/>
            <person name="Harrison M."/>
        </authorList>
    </citation>
    <scope>NUCLEOTIDE SEQUENCE [LARGE SCALE GENOMIC DNA]</scope>
    <source>
        <strain evidence="4 5">IT104</strain>
    </source>
</reference>
<dbReference type="SUPFAM" id="SSF56112">
    <property type="entry name" value="Protein kinase-like (PK-like)"/>
    <property type="match status" value="1"/>
</dbReference>
<protein>
    <recommendedName>
        <fullName evidence="3">Protein kinase domain-containing protein</fullName>
    </recommendedName>
</protein>
<gene>
    <name evidence="4" type="ORF">Glove_757g2</name>
</gene>
<dbReference type="GO" id="GO:0004672">
    <property type="term" value="F:protein kinase activity"/>
    <property type="evidence" value="ECO:0007669"/>
    <property type="project" value="InterPro"/>
</dbReference>
<dbReference type="Gene3D" id="1.20.930.20">
    <property type="entry name" value="Adaptor protein Cbl, N-terminal domain"/>
    <property type="match status" value="1"/>
</dbReference>
<dbReference type="CDD" id="cd21037">
    <property type="entry name" value="MLKL_NTD"/>
    <property type="match status" value="1"/>
</dbReference>
<organism evidence="4 5">
    <name type="scientific">Diversispora epigaea</name>
    <dbReference type="NCBI Taxonomy" id="1348612"/>
    <lineage>
        <taxon>Eukaryota</taxon>
        <taxon>Fungi</taxon>
        <taxon>Fungi incertae sedis</taxon>
        <taxon>Mucoromycota</taxon>
        <taxon>Glomeromycotina</taxon>
        <taxon>Glomeromycetes</taxon>
        <taxon>Diversisporales</taxon>
        <taxon>Diversisporaceae</taxon>
        <taxon>Diversispora</taxon>
    </lineage>
</organism>
<dbReference type="InterPro" id="IPR011009">
    <property type="entry name" value="Kinase-like_dom_sf"/>
</dbReference>
<sequence length="751" mass="89050">MAWFCQFFQKNQGIKRFNRNTINRFLQKRKITELEENVNNIIHESSFEDNKDINDIDFDEIANIYTKEFLQQSFYLIGTVTYSVPYGELISKLFKFENEISYLYYKAEHNREICYAFISRVNAAICFIKTLEQRRKKDKIFTEEYIQIFNEFIYCIQHIKTYLAGISQLGKIRKYLKENIIGQMYKELSSEFDGYMRSLQFSFTFIIQYNFDAKNEEKIIGDDIRHLKKFFEHIKGGITDSTNENVSEKIPQILEMNFDFQKQQKKLNTYSFKSLPFIDKNIYEEIEPGQKISKRLNKDSGEKVAFKEFTINYFKNDQVKNTKEEIGQVEYINDEKEIEKIEKDINHQVKILQHLGNSNHIIKFYGILKDGFKYFLINEWMDNGNLIEYYSKYPNISWDKKFDFALDICRGLTYLNAVKIFHYDLRGANILVDKNHNAKIAHFGLNQRFTEITRNMQPNTEIVRYMSPEKLRYGDKWAFDVKCEIYSFGALLWEIAEQKIPFSNEKDFQTIRDRIIKSNFEPLSSKVPDIWKNVVIKALCYIPKKRPPFSEIFDNLYEYKNPQRCSMESETCDLEYEILDINIPINTPGYMNVQEAIDEHKKGNKKVAWKCFYEHADKGDMNAKFWVGYYHFNYDNSEIEELYNDKEENLIKAAQLFKESADNGKIEAQYWYGTCLWSGKGVKTNYNEALKYLTKAADEGYANAMYNVGIAYYKGVGVQQDKFKGISYLRNAARKNQSKAINICKSFKIDY</sequence>
<dbReference type="PANTHER" id="PTHR44329:SF298">
    <property type="entry name" value="MIXED LINEAGE KINASE DOMAIN-LIKE PROTEIN"/>
    <property type="match status" value="1"/>
</dbReference>
<dbReference type="Proteomes" id="UP000266861">
    <property type="component" value="Unassembled WGS sequence"/>
</dbReference>
<evidence type="ECO:0000259" key="3">
    <source>
        <dbReference type="PROSITE" id="PS50011"/>
    </source>
</evidence>
<dbReference type="GO" id="GO:0007166">
    <property type="term" value="P:cell surface receptor signaling pathway"/>
    <property type="evidence" value="ECO:0007669"/>
    <property type="project" value="InterPro"/>
</dbReference>
<evidence type="ECO:0000313" key="5">
    <source>
        <dbReference type="Proteomes" id="UP000266861"/>
    </source>
</evidence>
<proteinExistence type="predicted"/>
<comment type="caution">
    <text evidence="4">The sequence shown here is derived from an EMBL/GenBank/DDBJ whole genome shotgun (WGS) entry which is preliminary data.</text>
</comment>
<dbReference type="Gene3D" id="1.10.510.10">
    <property type="entry name" value="Transferase(Phosphotransferase) domain 1"/>
    <property type="match status" value="1"/>
</dbReference>
<dbReference type="GO" id="GO:0097527">
    <property type="term" value="P:necroptotic signaling pathway"/>
    <property type="evidence" value="ECO:0007669"/>
    <property type="project" value="TreeGrafter"/>
</dbReference>
<dbReference type="PROSITE" id="PS50011">
    <property type="entry name" value="PROTEIN_KINASE_DOM"/>
    <property type="match status" value="1"/>
</dbReference>
<dbReference type="AlphaFoldDB" id="A0A397G079"/>
<dbReference type="InterPro" id="IPR000719">
    <property type="entry name" value="Prot_kinase_dom"/>
</dbReference>
<dbReference type="InterPro" id="IPR006597">
    <property type="entry name" value="Sel1-like"/>
</dbReference>
<evidence type="ECO:0000256" key="2">
    <source>
        <dbReference type="ARBA" id="ARBA00022840"/>
    </source>
</evidence>
<name>A0A397G079_9GLOM</name>
<dbReference type="InterPro" id="IPR036537">
    <property type="entry name" value="Adaptor_Cbl_N_dom_sf"/>
</dbReference>
<dbReference type="EMBL" id="PQFF01000592">
    <property type="protein sequence ID" value="RHZ44127.1"/>
    <property type="molecule type" value="Genomic_DNA"/>
</dbReference>
<keyword evidence="2" id="KW-0067">ATP-binding</keyword>
<keyword evidence="5" id="KW-1185">Reference proteome</keyword>
<dbReference type="InterPro" id="IPR011990">
    <property type="entry name" value="TPR-like_helical_dom_sf"/>
</dbReference>
<evidence type="ECO:0000256" key="1">
    <source>
        <dbReference type="ARBA" id="ARBA00022741"/>
    </source>
</evidence>
<dbReference type="Gene3D" id="1.25.40.10">
    <property type="entry name" value="Tetratricopeptide repeat domain"/>
    <property type="match status" value="1"/>
</dbReference>
<dbReference type="Pfam" id="PF08238">
    <property type="entry name" value="Sel1"/>
    <property type="match status" value="3"/>
</dbReference>
<evidence type="ECO:0000313" key="4">
    <source>
        <dbReference type="EMBL" id="RHZ44127.1"/>
    </source>
</evidence>
<dbReference type="STRING" id="1348612.A0A397G079"/>
<keyword evidence="1" id="KW-0547">Nucleotide-binding</keyword>
<dbReference type="GO" id="GO:0005524">
    <property type="term" value="F:ATP binding"/>
    <property type="evidence" value="ECO:0007669"/>
    <property type="project" value="UniProtKB-KW"/>
</dbReference>
<feature type="domain" description="Protein kinase" evidence="3">
    <location>
        <begin position="272"/>
        <end position="560"/>
    </location>
</feature>
<accession>A0A397G079</accession>
<dbReference type="InterPro" id="IPR008266">
    <property type="entry name" value="Tyr_kinase_AS"/>
</dbReference>